<dbReference type="EMBL" id="LNQE01000863">
    <property type="protein sequence ID" value="KUG24102.1"/>
    <property type="molecule type" value="Genomic_DNA"/>
</dbReference>
<name>A0A0W8FTB6_9ZZZZ</name>
<evidence type="ECO:0000313" key="1">
    <source>
        <dbReference type="EMBL" id="KUG24102.1"/>
    </source>
</evidence>
<organism evidence="1">
    <name type="scientific">hydrocarbon metagenome</name>
    <dbReference type="NCBI Taxonomy" id="938273"/>
    <lineage>
        <taxon>unclassified sequences</taxon>
        <taxon>metagenomes</taxon>
        <taxon>ecological metagenomes</taxon>
    </lineage>
</organism>
<comment type="caution">
    <text evidence="1">The sequence shown here is derived from an EMBL/GenBank/DDBJ whole genome shotgun (WGS) entry which is preliminary data.</text>
</comment>
<accession>A0A0W8FTB6</accession>
<protein>
    <submittedName>
        <fullName evidence="1">Uncharacterized protein</fullName>
    </submittedName>
</protein>
<proteinExistence type="predicted"/>
<gene>
    <name evidence="1" type="ORF">ASZ90_006107</name>
</gene>
<sequence>MIAYIRSLVYILKTFIIIKHEIKTTVRFGFCKNLLSQFWPKQIFCNSPD</sequence>
<reference evidence="1" key="1">
    <citation type="journal article" date="2015" name="Proc. Natl. Acad. Sci. U.S.A.">
        <title>Networks of energetic and metabolic interactions define dynamics in microbial communities.</title>
        <authorList>
            <person name="Embree M."/>
            <person name="Liu J.K."/>
            <person name="Al-Bassam M.M."/>
            <person name="Zengler K."/>
        </authorList>
    </citation>
    <scope>NUCLEOTIDE SEQUENCE</scope>
</reference>
<dbReference type="AlphaFoldDB" id="A0A0W8FTB6"/>